<feature type="domain" description="PAS" evidence="7">
    <location>
        <begin position="94"/>
        <end position="156"/>
    </location>
</feature>
<feature type="region of interest" description="Disordered" evidence="6">
    <location>
        <begin position="1"/>
        <end position="32"/>
    </location>
</feature>
<keyword evidence="2" id="KW-0677">Repeat</keyword>
<organism evidence="9 10">
    <name type="scientific">Limulus polyphemus</name>
    <name type="common">Atlantic horseshoe crab</name>
    <dbReference type="NCBI Taxonomy" id="6850"/>
    <lineage>
        <taxon>Eukaryota</taxon>
        <taxon>Metazoa</taxon>
        <taxon>Ecdysozoa</taxon>
        <taxon>Arthropoda</taxon>
        <taxon>Chelicerata</taxon>
        <taxon>Merostomata</taxon>
        <taxon>Xiphosura</taxon>
        <taxon>Limulidae</taxon>
        <taxon>Limulus</taxon>
    </lineage>
</organism>
<evidence type="ECO:0000256" key="1">
    <source>
        <dbReference type="ARBA" id="ARBA00004123"/>
    </source>
</evidence>
<feature type="compositionally biased region" description="Low complexity" evidence="6">
    <location>
        <begin position="548"/>
        <end position="570"/>
    </location>
</feature>
<dbReference type="SUPFAM" id="SSF55785">
    <property type="entry name" value="PYP-like sensor domain (PAS domain)"/>
    <property type="match status" value="2"/>
</dbReference>
<dbReference type="Pfam" id="PF23171">
    <property type="entry name" value="bHLH_HIF1A"/>
    <property type="match status" value="1"/>
</dbReference>
<evidence type="ECO:0000256" key="2">
    <source>
        <dbReference type="ARBA" id="ARBA00022737"/>
    </source>
</evidence>
<name>A0ABM1BQZ5_LIMPO</name>
<evidence type="ECO:0000256" key="4">
    <source>
        <dbReference type="ARBA" id="ARBA00023163"/>
    </source>
</evidence>
<dbReference type="InterPro" id="IPR035965">
    <property type="entry name" value="PAS-like_dom_sf"/>
</dbReference>
<keyword evidence="3" id="KW-0805">Transcription regulation</keyword>
<dbReference type="Pfam" id="PF14598">
    <property type="entry name" value="PAS_11"/>
    <property type="match status" value="1"/>
</dbReference>
<dbReference type="PROSITE" id="PS50888">
    <property type="entry name" value="BHLH"/>
    <property type="match status" value="1"/>
</dbReference>
<dbReference type="Proteomes" id="UP000694941">
    <property type="component" value="Unplaced"/>
</dbReference>
<dbReference type="CDD" id="cd11433">
    <property type="entry name" value="bHLH-PAS_HIF"/>
    <property type="match status" value="1"/>
</dbReference>
<comment type="subcellular location">
    <subcellularLocation>
        <location evidence="1">Nucleus</location>
    </subcellularLocation>
</comment>
<evidence type="ECO:0000259" key="8">
    <source>
        <dbReference type="PROSITE" id="PS50888"/>
    </source>
</evidence>
<dbReference type="CDD" id="cd00130">
    <property type="entry name" value="PAS"/>
    <property type="match status" value="2"/>
</dbReference>
<feature type="domain" description="BHLH" evidence="8">
    <location>
        <begin position="19"/>
        <end position="69"/>
    </location>
</feature>
<dbReference type="InterPro" id="IPR001610">
    <property type="entry name" value="PAC"/>
</dbReference>
<evidence type="ECO:0000256" key="6">
    <source>
        <dbReference type="SAM" id="MobiDB-lite"/>
    </source>
</evidence>
<feature type="domain" description="PAS" evidence="7">
    <location>
        <begin position="247"/>
        <end position="298"/>
    </location>
</feature>
<dbReference type="PROSITE" id="PS50112">
    <property type="entry name" value="PAS"/>
    <property type="match status" value="2"/>
</dbReference>
<dbReference type="SMART" id="SM00091">
    <property type="entry name" value="PAS"/>
    <property type="match status" value="2"/>
</dbReference>
<keyword evidence="4" id="KW-0804">Transcription</keyword>
<evidence type="ECO:0000259" key="7">
    <source>
        <dbReference type="PROSITE" id="PS50112"/>
    </source>
</evidence>
<dbReference type="SMART" id="SM00086">
    <property type="entry name" value="PAC"/>
    <property type="match status" value="1"/>
</dbReference>
<evidence type="ECO:0000313" key="9">
    <source>
        <dbReference type="Proteomes" id="UP000694941"/>
    </source>
</evidence>
<accession>A0ABM1BQZ5</accession>
<evidence type="ECO:0000313" key="10">
    <source>
        <dbReference type="RefSeq" id="XP_013786960.1"/>
    </source>
</evidence>
<dbReference type="InterPro" id="IPR011598">
    <property type="entry name" value="bHLH_dom"/>
</dbReference>
<dbReference type="InterPro" id="IPR014887">
    <property type="entry name" value="HIF-1_CTAD"/>
</dbReference>
<dbReference type="Pfam" id="PF08778">
    <property type="entry name" value="HIF-1a_CTAD"/>
    <property type="match status" value="1"/>
</dbReference>
<feature type="compositionally biased region" description="Basic and acidic residues" evidence="6">
    <location>
        <begin position="19"/>
        <end position="32"/>
    </location>
</feature>
<sequence>MALMSGHEGNKEKRKNSEKRKEKSRDAARSRRNKETEIFCQLASQLPVTFSQLDKASLMRLTISYLKIRQLLNPMTEIQKSLLSSPSKWDSAFLKALEGFLLVLSEEGDFVFLSENVHHYLGLTQIDLLGNNVYDFSHPCDHEEIKQILSFKSNENSKLPIPRAFFFRMKCTLTNKGRNVNVRSASYKVIHCSGYIINNSPLVKVEKESSEDVIPSTSFFIALGEPIPHPSNIEVPLDKQTFLSRHSLDMKFTYVDERIQELLEYKPEELLGKSVYQYHHALDTRLVKKNYKILFSKGQCETGPYRFLAKHGGFVWILTQGTVIFEGNSSKPQCVVCVNYVLSGIENSGEVVSEEQVSKQQETLPEAPPLKTSTDKLFCVRTEDMTKGFLMFSDENTGLTECQDEPEDLTHLAPKVADLCIPLECSPYSSDIFGDVLIVGDNKFLPEENLASEESSSLSGRSSPLNCDPFLKCKEASLCSPFSTDNESSSLSKDENLVERAPFIPMSNGDDCPLLSPPDTVMWGPQEYPRRRSLSHSPSRPVIDLEESSSSSGLSPTSSRSSLSPVLQSSNFKQYSRSRRDRSTLQVDRKHANIRALTSRSLSPTLTDHGGGTKRVALTVHKRMTNGGKVIVLENMAKPRVIANKSKSAYVSSSGEQLTLLEHVSKPWVVASKCKSLSFGGKGKQLTVPKVCVTLANGLPVSEEPKEQIIVPKDVCFKRTGDTDQTPVINEKKMRLENGQEITGEGHITHASVLLNLLVNGEDASHGYMCVNTKTDSKSSPHSPQMSQCGGQPFLHTSLSALLDPEGSAIPSLADITHHDAEVNAPIQSASLLHGEELLHALDQTVKDVASLV</sequence>
<dbReference type="PANTHER" id="PTHR23043:SF17">
    <property type="entry name" value="PROTEIN SIMILAR"/>
    <property type="match status" value="1"/>
</dbReference>
<dbReference type="Gene3D" id="3.30.450.20">
    <property type="entry name" value="PAS domain"/>
    <property type="match status" value="3"/>
</dbReference>
<evidence type="ECO:0000256" key="3">
    <source>
        <dbReference type="ARBA" id="ARBA00023015"/>
    </source>
</evidence>
<dbReference type="PANTHER" id="PTHR23043">
    <property type="entry name" value="HYPOXIA-INDUCIBLE FACTOR 1 ALPHA"/>
    <property type="match status" value="1"/>
</dbReference>
<evidence type="ECO:0000256" key="5">
    <source>
        <dbReference type="ARBA" id="ARBA00023242"/>
    </source>
</evidence>
<reference evidence="10" key="1">
    <citation type="submission" date="2025-08" db="UniProtKB">
        <authorList>
            <consortium name="RefSeq"/>
        </authorList>
    </citation>
    <scope>IDENTIFICATION</scope>
    <source>
        <tissue evidence="10">Muscle</tissue>
    </source>
</reference>
<protein>
    <submittedName>
        <fullName evidence="10">Hypoxia-inducible factor 1-alpha-like isoform X1</fullName>
    </submittedName>
</protein>
<gene>
    <name evidence="10" type="primary">LOC106470928</name>
</gene>
<dbReference type="RefSeq" id="XP_013786960.1">
    <property type="nucleotide sequence ID" value="XM_013931506.2"/>
</dbReference>
<feature type="region of interest" description="Disordered" evidence="6">
    <location>
        <begin position="503"/>
        <end position="587"/>
    </location>
</feature>
<dbReference type="InterPro" id="IPR000014">
    <property type="entry name" value="PAS"/>
</dbReference>
<keyword evidence="5" id="KW-0539">Nucleus</keyword>
<dbReference type="SUPFAM" id="SSF47459">
    <property type="entry name" value="HLH, helix-loop-helix DNA-binding domain"/>
    <property type="match status" value="1"/>
</dbReference>
<dbReference type="InterPro" id="IPR036638">
    <property type="entry name" value="HLH_DNA-bd_sf"/>
</dbReference>
<dbReference type="GeneID" id="106470928"/>
<proteinExistence type="predicted"/>
<keyword evidence="9" id="KW-1185">Reference proteome</keyword>